<dbReference type="EMBL" id="PZQS01000013">
    <property type="protein sequence ID" value="PVD19851.1"/>
    <property type="molecule type" value="Genomic_DNA"/>
</dbReference>
<dbReference type="Pfam" id="PF00083">
    <property type="entry name" value="Sugar_tr"/>
    <property type="match status" value="1"/>
</dbReference>
<comment type="caution">
    <text evidence="8">The sequence shown here is derived from an EMBL/GenBank/DDBJ whole genome shotgun (WGS) entry which is preliminary data.</text>
</comment>
<dbReference type="InterPro" id="IPR036259">
    <property type="entry name" value="MFS_trans_sf"/>
</dbReference>
<feature type="transmembrane region" description="Helical" evidence="6">
    <location>
        <begin position="451"/>
        <end position="471"/>
    </location>
</feature>
<protein>
    <recommendedName>
        <fullName evidence="7">Major facilitator superfamily (MFS) profile domain-containing protein</fullName>
    </recommendedName>
</protein>
<dbReference type="OMA" id="WFGSAFA"/>
<sequence>MKEYEKILEDIRPFGPFQIRVFLLVSMFETPLAWAMLLPMFTSAKPEELCIVHENNNTTGSKQDECWDKGANGSSCHFSNSFTSIVTEWGLHCSSNRDVPNHITSMQMAGVLVGAVVTGQLADLFGRKKVLYAEYLLLLITWFGSAFAPTWQVYATMRVLVGALTGGCLVVNFVLPLEFVTPSWRTFCGCIGLWAVGLITLAGWAYVLRDWRHLTMATAAAGVPMLFTWWFVAESPRWLISRGRLGKAKKILRAAAKTNNRPVPDFTELERVVEETQHKKQEQKKYFYWHLFSSCRLVRGTFILMYAWFVSSAVYYGMNFNVANLAGDRYLNALVSGLVEIPALILVVCVNNRWGRRKTVACLMLVAGLFSFSILIIDMTDNMEKQNVLVVVFAMIGKFGISGGWAATQVFSAETFPTVIRNIGIGACSMAARVGGIAAPQLVLLGKDSKAVPFTVFGVLAIVCALLMVFLPETTHTPLSDLLKYDTSVYLTEQSVDVPLTPTQTSVESEETQPSEDLQPLAGTERETCAGESGVGKIVT</sequence>
<evidence type="ECO:0000256" key="1">
    <source>
        <dbReference type="ARBA" id="ARBA00004141"/>
    </source>
</evidence>
<feature type="transmembrane region" description="Helical" evidence="6">
    <location>
        <begin position="106"/>
        <end position="125"/>
    </location>
</feature>
<dbReference type="GO" id="GO:0016020">
    <property type="term" value="C:membrane"/>
    <property type="evidence" value="ECO:0007669"/>
    <property type="project" value="UniProtKB-SubCell"/>
</dbReference>
<feature type="transmembrane region" description="Helical" evidence="6">
    <location>
        <begin position="419"/>
        <end position="439"/>
    </location>
</feature>
<dbReference type="PROSITE" id="PS00216">
    <property type="entry name" value="SUGAR_TRANSPORT_1"/>
    <property type="match status" value="1"/>
</dbReference>
<dbReference type="SUPFAM" id="SSF103473">
    <property type="entry name" value="MFS general substrate transporter"/>
    <property type="match status" value="1"/>
</dbReference>
<dbReference type="InterPro" id="IPR020846">
    <property type="entry name" value="MFS_dom"/>
</dbReference>
<comment type="subcellular location">
    <subcellularLocation>
        <location evidence="1">Membrane</location>
        <topology evidence="1">Multi-pass membrane protein</topology>
    </subcellularLocation>
</comment>
<evidence type="ECO:0000256" key="4">
    <source>
        <dbReference type="ARBA" id="ARBA00023136"/>
    </source>
</evidence>
<dbReference type="InterPro" id="IPR005828">
    <property type="entry name" value="MFS_sugar_transport-like"/>
</dbReference>
<feature type="transmembrane region" description="Helical" evidence="6">
    <location>
        <begin position="132"/>
        <end position="151"/>
    </location>
</feature>
<evidence type="ECO:0000256" key="5">
    <source>
        <dbReference type="SAM" id="MobiDB-lite"/>
    </source>
</evidence>
<dbReference type="STRING" id="400727.A0A2T7NFB2"/>
<accession>A0A2T7NFB2</accession>
<dbReference type="PROSITE" id="PS50850">
    <property type="entry name" value="MFS"/>
    <property type="match status" value="1"/>
</dbReference>
<reference evidence="8 9" key="1">
    <citation type="submission" date="2018-04" db="EMBL/GenBank/DDBJ databases">
        <title>The genome of golden apple snail Pomacea canaliculata provides insight into stress tolerance and invasive adaptation.</title>
        <authorList>
            <person name="Liu C."/>
            <person name="Liu B."/>
            <person name="Ren Y."/>
            <person name="Zhang Y."/>
            <person name="Wang H."/>
            <person name="Li S."/>
            <person name="Jiang F."/>
            <person name="Yin L."/>
            <person name="Zhang G."/>
            <person name="Qian W."/>
            <person name="Fan W."/>
        </authorList>
    </citation>
    <scope>NUCLEOTIDE SEQUENCE [LARGE SCALE GENOMIC DNA]</scope>
    <source>
        <strain evidence="8">SZHN2017</strain>
        <tissue evidence="8">Muscle</tissue>
    </source>
</reference>
<dbReference type="PANTHER" id="PTHR24064">
    <property type="entry name" value="SOLUTE CARRIER FAMILY 22 MEMBER"/>
    <property type="match status" value="1"/>
</dbReference>
<dbReference type="Gene3D" id="1.20.1250.20">
    <property type="entry name" value="MFS general substrate transporter like domains"/>
    <property type="match status" value="1"/>
</dbReference>
<name>A0A2T7NFB2_POMCA</name>
<dbReference type="OrthoDB" id="3936150at2759"/>
<proteinExistence type="predicted"/>
<feature type="transmembrane region" description="Helical" evidence="6">
    <location>
        <begin position="330"/>
        <end position="348"/>
    </location>
</feature>
<dbReference type="CDD" id="cd17317">
    <property type="entry name" value="MFS_SLC22"/>
    <property type="match status" value="1"/>
</dbReference>
<feature type="region of interest" description="Disordered" evidence="5">
    <location>
        <begin position="500"/>
        <end position="540"/>
    </location>
</feature>
<feature type="transmembrane region" description="Helical" evidence="6">
    <location>
        <begin position="157"/>
        <end position="175"/>
    </location>
</feature>
<keyword evidence="9" id="KW-1185">Reference proteome</keyword>
<evidence type="ECO:0000259" key="7">
    <source>
        <dbReference type="PROSITE" id="PS50850"/>
    </source>
</evidence>
<feature type="transmembrane region" description="Helical" evidence="6">
    <location>
        <begin position="21"/>
        <end position="41"/>
    </location>
</feature>
<dbReference type="AlphaFoldDB" id="A0A2T7NFB2"/>
<feature type="transmembrane region" description="Helical" evidence="6">
    <location>
        <begin position="389"/>
        <end position="407"/>
    </location>
</feature>
<feature type="domain" description="Major facilitator superfamily (MFS) profile" evidence="7">
    <location>
        <begin position="19"/>
        <end position="476"/>
    </location>
</feature>
<evidence type="ECO:0000256" key="2">
    <source>
        <dbReference type="ARBA" id="ARBA00022692"/>
    </source>
</evidence>
<dbReference type="Proteomes" id="UP000245119">
    <property type="component" value="Linkage Group LG13"/>
</dbReference>
<keyword evidence="4 6" id="KW-0472">Membrane</keyword>
<organism evidence="8 9">
    <name type="scientific">Pomacea canaliculata</name>
    <name type="common">Golden apple snail</name>
    <dbReference type="NCBI Taxonomy" id="400727"/>
    <lineage>
        <taxon>Eukaryota</taxon>
        <taxon>Metazoa</taxon>
        <taxon>Spiralia</taxon>
        <taxon>Lophotrochozoa</taxon>
        <taxon>Mollusca</taxon>
        <taxon>Gastropoda</taxon>
        <taxon>Caenogastropoda</taxon>
        <taxon>Architaenioglossa</taxon>
        <taxon>Ampullarioidea</taxon>
        <taxon>Ampullariidae</taxon>
        <taxon>Pomacea</taxon>
    </lineage>
</organism>
<feature type="transmembrane region" description="Helical" evidence="6">
    <location>
        <begin position="213"/>
        <end position="232"/>
    </location>
</feature>
<evidence type="ECO:0000256" key="3">
    <source>
        <dbReference type="ARBA" id="ARBA00022989"/>
    </source>
</evidence>
<keyword evidence="2 6" id="KW-0812">Transmembrane</keyword>
<dbReference type="InterPro" id="IPR005829">
    <property type="entry name" value="Sugar_transporter_CS"/>
</dbReference>
<dbReference type="PROSITE" id="PS00217">
    <property type="entry name" value="SUGAR_TRANSPORT_2"/>
    <property type="match status" value="1"/>
</dbReference>
<keyword evidence="3 6" id="KW-1133">Transmembrane helix</keyword>
<evidence type="ECO:0000313" key="9">
    <source>
        <dbReference type="Proteomes" id="UP000245119"/>
    </source>
</evidence>
<evidence type="ECO:0000313" key="8">
    <source>
        <dbReference type="EMBL" id="PVD19851.1"/>
    </source>
</evidence>
<evidence type="ECO:0000256" key="6">
    <source>
        <dbReference type="SAM" id="Phobius"/>
    </source>
</evidence>
<gene>
    <name evidence="8" type="ORF">C0Q70_20344</name>
</gene>
<dbReference type="GO" id="GO:0022857">
    <property type="term" value="F:transmembrane transporter activity"/>
    <property type="evidence" value="ECO:0007669"/>
    <property type="project" value="InterPro"/>
</dbReference>
<feature type="transmembrane region" description="Helical" evidence="6">
    <location>
        <begin position="187"/>
        <end position="207"/>
    </location>
</feature>
<feature type="transmembrane region" description="Helical" evidence="6">
    <location>
        <begin position="287"/>
        <end position="310"/>
    </location>
</feature>
<feature type="transmembrane region" description="Helical" evidence="6">
    <location>
        <begin position="360"/>
        <end position="377"/>
    </location>
</feature>